<dbReference type="EMBL" id="NCKU01000525">
    <property type="protein sequence ID" value="RWS15185.1"/>
    <property type="molecule type" value="Genomic_DNA"/>
</dbReference>
<dbReference type="InterPro" id="IPR000834">
    <property type="entry name" value="Peptidase_M14"/>
</dbReference>
<dbReference type="Gene3D" id="3.40.630.10">
    <property type="entry name" value="Zn peptidases"/>
    <property type="match status" value="1"/>
</dbReference>
<dbReference type="InterPro" id="IPR018499">
    <property type="entry name" value="Tetraspanin/Peripherin"/>
</dbReference>
<evidence type="ECO:0000256" key="15">
    <source>
        <dbReference type="ARBA" id="ARBA00023136"/>
    </source>
</evidence>
<keyword evidence="13 18" id="KW-1133">Transmembrane helix</keyword>
<dbReference type="PROSITE" id="PS00133">
    <property type="entry name" value="CARBOXYPEPT_ZN_2"/>
    <property type="match status" value="1"/>
</dbReference>
<dbReference type="SUPFAM" id="SSF49464">
    <property type="entry name" value="Carboxypeptidase regulatory domain-like"/>
    <property type="match status" value="1"/>
</dbReference>
<feature type="transmembrane region" description="Helical" evidence="18">
    <location>
        <begin position="86"/>
        <end position="108"/>
    </location>
</feature>
<evidence type="ECO:0000256" key="10">
    <source>
        <dbReference type="ARBA" id="ARBA00022729"/>
    </source>
</evidence>
<evidence type="ECO:0000256" key="11">
    <source>
        <dbReference type="ARBA" id="ARBA00022801"/>
    </source>
</evidence>
<evidence type="ECO:0000256" key="8">
    <source>
        <dbReference type="ARBA" id="ARBA00022692"/>
    </source>
</evidence>
<evidence type="ECO:0000256" key="12">
    <source>
        <dbReference type="ARBA" id="ARBA00022833"/>
    </source>
</evidence>
<dbReference type="GO" id="GO:0006518">
    <property type="term" value="P:peptide metabolic process"/>
    <property type="evidence" value="ECO:0007669"/>
    <property type="project" value="TreeGrafter"/>
</dbReference>
<dbReference type="GO" id="GO:0005615">
    <property type="term" value="C:extracellular space"/>
    <property type="evidence" value="ECO:0007669"/>
    <property type="project" value="TreeGrafter"/>
</dbReference>
<dbReference type="InterPro" id="IPR057246">
    <property type="entry name" value="CARBOXYPEPT_ZN_1"/>
</dbReference>
<sequence length="771" mass="87442">MVLSPSSSHPINRYQPRVSMKCTLSSNLNAEEKSEISYCLKYLIFGSNVIFWFFGLCLMLVGIWAWTEKDYFVNFTCIRNIALDPAFVLIVAGSISFVIGFTGCIGALRENTSLLTSYAVFLGILLVLELTVGVLGFLFRDWIKTQAASGFQAFIVYYRDDPDRQNLIDWIQEQWLECCGIEGPKDWDMNIYFNCSSAKAGSREACGVPFSCCKPEPNEMIKNKQCGYDVRKSDYAGDKSAVIYEKGCLRAGEEWIEVNFLPVVGISVFIAVLQLTCKAMRKLFICFLIIVHCLVGFEANTEVYTFKHHDNKELNEILQKISKKCPNITRVYELSERSVKGWPLTVIEISDNPGKHEFLEPEFRYIANMHGNEVLGRELLLKLADFLCESYLRNNHEIQLLLNNTRIHLLPSMNPDGWELATFKEGGKDWLVGRANLNGVDLNRDFPDLDLKAYKTGDKTDHLFTQDSIDHNLQPETRAVVNWILNTPFVLSANLHGGALVANYPYDETPDGTPHRYSATPDDDTFRHLAQVYAKNHKTMSHKVEEKCEPDDDEFSKQGGITNGAAWYSVAGGLQDFNYLSSNDFDITVELGCEKYPPAHKLEKEWENNKNALMEYMWQSHIGLKGLVLDAMTGEPISGASIKVKNLTSGRNQYIDHAITSVQSGEFWRLLTPGEYEITVLKSGYEPITKLYTVPQKPKAEALRIIFKLKPNGMFDTKQLYLNNDYGKQIPGNIDLKNPEVLRLFHFLQRENDDRLIRNEDALPLPAAVGA</sequence>
<dbReference type="Pfam" id="PF00246">
    <property type="entry name" value="Peptidase_M14"/>
    <property type="match status" value="1"/>
</dbReference>
<keyword evidence="14" id="KW-0482">Metalloprotease</keyword>
<comment type="similarity">
    <text evidence="4 17">Belongs to the peptidase M14 family.</text>
</comment>
<dbReference type="SUPFAM" id="SSF53187">
    <property type="entry name" value="Zn-dependent exopeptidases"/>
    <property type="match status" value="1"/>
</dbReference>
<keyword evidence="9" id="KW-0479">Metal-binding</keyword>
<evidence type="ECO:0000256" key="4">
    <source>
        <dbReference type="ARBA" id="ARBA00005988"/>
    </source>
</evidence>
<protein>
    <submittedName>
        <fullName evidence="21">Carboxypeptidase E-like protein</fullName>
    </submittedName>
</protein>
<dbReference type="PANTHER" id="PTHR11532:SF93">
    <property type="entry name" value="CARBOXYPEPTIDASE E"/>
    <property type="match status" value="1"/>
</dbReference>
<dbReference type="SUPFAM" id="SSF48652">
    <property type="entry name" value="Tetraspanin"/>
    <property type="match status" value="1"/>
</dbReference>
<keyword evidence="11" id="KW-0378">Hydrolase</keyword>
<comment type="subcellular location">
    <subcellularLocation>
        <location evidence="2">Membrane</location>
        <topology evidence="2">Multi-pass membrane protein</topology>
    </subcellularLocation>
    <subcellularLocation>
        <location evidence="3">Secreted</location>
    </subcellularLocation>
</comment>
<evidence type="ECO:0000256" key="13">
    <source>
        <dbReference type="ARBA" id="ARBA00022989"/>
    </source>
</evidence>
<evidence type="ECO:0000313" key="20">
    <source>
        <dbReference type="EMBL" id="RWS14749.1"/>
    </source>
</evidence>
<keyword evidence="12" id="KW-0862">Zinc</keyword>
<evidence type="ECO:0000256" key="16">
    <source>
        <dbReference type="ARBA" id="ARBA00023180"/>
    </source>
</evidence>
<dbReference type="GO" id="GO:0016485">
    <property type="term" value="P:protein processing"/>
    <property type="evidence" value="ECO:0007669"/>
    <property type="project" value="TreeGrafter"/>
</dbReference>
<keyword evidence="10" id="KW-0732">Signal</keyword>
<keyword evidence="15 18" id="KW-0472">Membrane</keyword>
<keyword evidence="16" id="KW-0325">Glycoprotein</keyword>
<evidence type="ECO:0000256" key="9">
    <source>
        <dbReference type="ARBA" id="ARBA00022723"/>
    </source>
</evidence>
<evidence type="ECO:0000313" key="22">
    <source>
        <dbReference type="Proteomes" id="UP000285301"/>
    </source>
</evidence>
<comment type="cofactor">
    <cofactor evidence="1">
        <name>Zn(2+)</name>
        <dbReference type="ChEBI" id="CHEBI:29105"/>
    </cofactor>
</comment>
<evidence type="ECO:0000256" key="17">
    <source>
        <dbReference type="PROSITE-ProRule" id="PRU01379"/>
    </source>
</evidence>
<dbReference type="EMBL" id="NCKU01000630">
    <property type="protein sequence ID" value="RWS14749.1"/>
    <property type="molecule type" value="Genomic_DNA"/>
</dbReference>
<proteinExistence type="inferred from homology"/>
<dbReference type="Pfam" id="PF00335">
    <property type="entry name" value="Tetraspanin"/>
    <property type="match status" value="1"/>
</dbReference>
<dbReference type="PRINTS" id="PR00259">
    <property type="entry name" value="TMFOUR"/>
</dbReference>
<name>A0A3S3QWN2_9ACAR</name>
<dbReference type="CDD" id="cd11308">
    <property type="entry name" value="Peptidase_M14NE-CP-C_like"/>
    <property type="match status" value="1"/>
</dbReference>
<dbReference type="PANTHER" id="PTHR11532">
    <property type="entry name" value="PROTEASE M14 CARBOXYPEPTIDASE"/>
    <property type="match status" value="1"/>
</dbReference>
<dbReference type="InterPro" id="IPR050753">
    <property type="entry name" value="Peptidase_M14_domain"/>
</dbReference>
<feature type="domain" description="Peptidase M14" evidence="19">
    <location>
        <begin position="307"/>
        <end position="620"/>
    </location>
</feature>
<dbReference type="GO" id="GO:0008270">
    <property type="term" value="F:zinc ion binding"/>
    <property type="evidence" value="ECO:0007669"/>
    <property type="project" value="InterPro"/>
</dbReference>
<dbReference type="InterPro" id="IPR057247">
    <property type="entry name" value="CARBOXYPEPT_ZN_2"/>
</dbReference>
<keyword evidence="7" id="KW-0645">Protease</keyword>
<dbReference type="FunFam" id="3.40.630.10:FF:000013">
    <property type="entry name" value="carboxypeptidase N catalytic chain"/>
    <property type="match status" value="1"/>
</dbReference>
<evidence type="ECO:0000256" key="2">
    <source>
        <dbReference type="ARBA" id="ARBA00004141"/>
    </source>
</evidence>
<dbReference type="FunFam" id="1.10.1450.10:FF:000023">
    <property type="entry name" value="Tetraspanin"/>
    <property type="match status" value="1"/>
</dbReference>
<dbReference type="Gene3D" id="2.60.40.1120">
    <property type="entry name" value="Carboxypeptidase-like, regulatory domain"/>
    <property type="match status" value="1"/>
</dbReference>
<organism evidence="21 22">
    <name type="scientific">Dinothrombium tinctorium</name>
    <dbReference type="NCBI Taxonomy" id="1965070"/>
    <lineage>
        <taxon>Eukaryota</taxon>
        <taxon>Metazoa</taxon>
        <taxon>Ecdysozoa</taxon>
        <taxon>Arthropoda</taxon>
        <taxon>Chelicerata</taxon>
        <taxon>Arachnida</taxon>
        <taxon>Acari</taxon>
        <taxon>Acariformes</taxon>
        <taxon>Trombidiformes</taxon>
        <taxon>Prostigmata</taxon>
        <taxon>Anystina</taxon>
        <taxon>Parasitengona</taxon>
        <taxon>Trombidioidea</taxon>
        <taxon>Trombidiidae</taxon>
        <taxon>Dinothrombium</taxon>
    </lineage>
</organism>
<evidence type="ECO:0000256" key="1">
    <source>
        <dbReference type="ARBA" id="ARBA00001947"/>
    </source>
</evidence>
<keyword evidence="8 18" id="KW-0812">Transmembrane</keyword>
<feature type="active site" description="Proton donor/acceptor" evidence="17">
    <location>
        <position position="590"/>
    </location>
</feature>
<feature type="transmembrane region" description="Helical" evidence="18">
    <location>
        <begin position="115"/>
        <end position="139"/>
    </location>
</feature>
<keyword evidence="5" id="KW-0964">Secreted</keyword>
<dbReference type="InterPro" id="IPR008969">
    <property type="entry name" value="CarboxyPept-like_regulatory"/>
</dbReference>
<reference evidence="21 22" key="1">
    <citation type="journal article" date="2018" name="Gigascience">
        <title>Genomes of trombidid mites reveal novel predicted allergens and laterally-transferred genes associated with secondary metabolism.</title>
        <authorList>
            <person name="Dong X."/>
            <person name="Chaisiri K."/>
            <person name="Xia D."/>
            <person name="Armstrong S.D."/>
            <person name="Fang Y."/>
            <person name="Donnelly M.J."/>
            <person name="Kadowaki T."/>
            <person name="McGarry J.W."/>
            <person name="Darby A.C."/>
            <person name="Makepeace B.L."/>
        </authorList>
    </citation>
    <scope>NUCLEOTIDE SEQUENCE [LARGE SCALE GENOMIC DNA]</scope>
    <source>
        <strain evidence="21">UoL-WK</strain>
    </source>
</reference>
<gene>
    <name evidence="21" type="ORF">B4U79_00343</name>
    <name evidence="20" type="ORF">B4U79_08449</name>
</gene>
<dbReference type="GO" id="GO:0016020">
    <property type="term" value="C:membrane"/>
    <property type="evidence" value="ECO:0007669"/>
    <property type="project" value="UniProtKB-SubCell"/>
</dbReference>
<evidence type="ECO:0000256" key="18">
    <source>
        <dbReference type="SAM" id="Phobius"/>
    </source>
</evidence>
<evidence type="ECO:0000256" key="6">
    <source>
        <dbReference type="ARBA" id="ARBA00022645"/>
    </source>
</evidence>
<comment type="caution">
    <text evidence="21">The sequence shown here is derived from an EMBL/GenBank/DDBJ whole genome shotgun (WGS) entry which is preliminary data.</text>
</comment>
<dbReference type="OrthoDB" id="10249045at2759"/>
<dbReference type="SMART" id="SM00631">
    <property type="entry name" value="Zn_pept"/>
    <property type="match status" value="1"/>
</dbReference>
<dbReference type="InterPro" id="IPR008952">
    <property type="entry name" value="Tetraspanin_EC2_sf"/>
</dbReference>
<dbReference type="Pfam" id="PF13620">
    <property type="entry name" value="CarboxypepD_reg"/>
    <property type="match status" value="1"/>
</dbReference>
<dbReference type="AlphaFoldDB" id="A0A3S3QWN2"/>
<dbReference type="PROSITE" id="PS52035">
    <property type="entry name" value="PEPTIDASE_M14"/>
    <property type="match status" value="1"/>
</dbReference>
<dbReference type="Proteomes" id="UP000285301">
    <property type="component" value="Unassembled WGS sequence"/>
</dbReference>
<feature type="transmembrane region" description="Helical" evidence="18">
    <location>
        <begin position="42"/>
        <end position="66"/>
    </location>
</feature>
<dbReference type="GO" id="GO:0004181">
    <property type="term" value="F:metallocarboxypeptidase activity"/>
    <property type="evidence" value="ECO:0007669"/>
    <property type="project" value="InterPro"/>
</dbReference>
<evidence type="ECO:0000259" key="19">
    <source>
        <dbReference type="PROSITE" id="PS52035"/>
    </source>
</evidence>
<reference evidence="21" key="2">
    <citation type="submission" date="2018-11" db="EMBL/GenBank/DDBJ databases">
        <title>Trombidioid mite genomics.</title>
        <authorList>
            <person name="Dong X."/>
        </authorList>
    </citation>
    <scope>NUCLEOTIDE SEQUENCE</scope>
    <source>
        <strain evidence="21">UoL-WK</strain>
    </source>
</reference>
<feature type="transmembrane region" description="Helical" evidence="18">
    <location>
        <begin position="259"/>
        <end position="276"/>
    </location>
</feature>
<dbReference type="Gene3D" id="1.10.1450.10">
    <property type="entry name" value="Tetraspanin"/>
    <property type="match status" value="1"/>
</dbReference>
<dbReference type="STRING" id="1965070.A0A3S3QWN2"/>
<evidence type="ECO:0000256" key="7">
    <source>
        <dbReference type="ARBA" id="ARBA00022670"/>
    </source>
</evidence>
<evidence type="ECO:0000256" key="3">
    <source>
        <dbReference type="ARBA" id="ARBA00004613"/>
    </source>
</evidence>
<accession>A0A3S3QWN2</accession>
<keyword evidence="22" id="KW-1185">Reference proteome</keyword>
<dbReference type="PROSITE" id="PS00132">
    <property type="entry name" value="CARBOXYPEPT_ZN_1"/>
    <property type="match status" value="1"/>
</dbReference>
<keyword evidence="6 21" id="KW-0121">Carboxypeptidase</keyword>
<dbReference type="CDD" id="cd03858">
    <property type="entry name" value="M14_CP_N-E_like"/>
    <property type="match status" value="1"/>
</dbReference>
<evidence type="ECO:0000313" key="21">
    <source>
        <dbReference type="EMBL" id="RWS15185.1"/>
    </source>
</evidence>
<evidence type="ECO:0000256" key="5">
    <source>
        <dbReference type="ARBA" id="ARBA00022525"/>
    </source>
</evidence>
<evidence type="ECO:0000256" key="14">
    <source>
        <dbReference type="ARBA" id="ARBA00023049"/>
    </source>
</evidence>